<gene>
    <name evidence="4" type="ORF">DSO09_01480</name>
    <name evidence="3" type="ORF">EF809_03060</name>
</gene>
<reference evidence="3 5" key="2">
    <citation type="journal article" date="2019" name="Nat. Microbiol.">
        <title>Wide diversity of methane and short-chain alkane metabolisms in uncultured archaea.</title>
        <authorList>
            <person name="Borrel G."/>
            <person name="Adam P.S."/>
            <person name="McKay L.J."/>
            <person name="Chen L.X."/>
            <person name="Sierra-Garcia I.N."/>
            <person name="Sieber C.M."/>
            <person name="Letourneur Q."/>
            <person name="Ghozlane A."/>
            <person name="Andersen G.L."/>
            <person name="Li W.J."/>
            <person name="Hallam S.J."/>
            <person name="Muyzer G."/>
            <person name="de Oliveira V.M."/>
            <person name="Inskeep W.P."/>
            <person name="Banfield J.F."/>
            <person name="Gribaldo S."/>
        </authorList>
    </citation>
    <scope>NUCLEOTIDE SEQUENCE [LARGE SCALE GENOMIC DNA]</scope>
    <source>
        <strain evidence="3">Verst-YHS</strain>
    </source>
</reference>
<dbReference type="GO" id="GO:1990904">
    <property type="term" value="C:ribonucleoprotein complex"/>
    <property type="evidence" value="ECO:0007669"/>
    <property type="project" value="UniProtKB-KW"/>
</dbReference>
<dbReference type="InterPro" id="IPR001163">
    <property type="entry name" value="Sm_dom_euk/arc"/>
</dbReference>
<dbReference type="SMART" id="SM00651">
    <property type="entry name" value="Sm"/>
    <property type="match status" value="1"/>
</dbReference>
<reference evidence="4 6" key="1">
    <citation type="journal article" date="2019" name="Nat. Microbiol.">
        <title>Expanding anaerobic alkane metabolism in the domain of Archaea.</title>
        <authorList>
            <person name="Wang Y."/>
            <person name="Wegener G."/>
            <person name="Hou J."/>
            <person name="Wang F."/>
            <person name="Xiao X."/>
        </authorList>
    </citation>
    <scope>NUCLEOTIDE SEQUENCE [LARGE SCALE GENOMIC DNA]</scope>
    <source>
        <strain evidence="4">WYZ-LMO11</strain>
    </source>
</reference>
<dbReference type="PANTHER" id="PTHR11021">
    <property type="entry name" value="SMALL NUCLEAR RIBONUCLEOPROTEIN F SNRNP-F"/>
    <property type="match status" value="1"/>
</dbReference>
<evidence type="ECO:0000259" key="2">
    <source>
        <dbReference type="PROSITE" id="PS52002"/>
    </source>
</evidence>
<dbReference type="SUPFAM" id="SSF50182">
    <property type="entry name" value="Sm-like ribonucleoproteins"/>
    <property type="match status" value="1"/>
</dbReference>
<dbReference type="PROSITE" id="PS52002">
    <property type="entry name" value="SM"/>
    <property type="match status" value="1"/>
</dbReference>
<evidence type="ECO:0000313" key="4">
    <source>
        <dbReference type="EMBL" id="TDA40025.1"/>
    </source>
</evidence>
<evidence type="ECO:0000313" key="3">
    <source>
        <dbReference type="EMBL" id="RZN56365.1"/>
    </source>
</evidence>
<comment type="caution">
    <text evidence="3">The sequence shown here is derived from an EMBL/GenBank/DDBJ whole genome shotgun (WGS) entry which is preliminary data.</text>
</comment>
<feature type="domain" description="Sm" evidence="2">
    <location>
        <begin position="4"/>
        <end position="77"/>
    </location>
</feature>
<dbReference type="PANTHER" id="PTHR11021:SF0">
    <property type="entry name" value="SMALL NUCLEAR RIBONUCLEOPROTEIN F"/>
    <property type="match status" value="1"/>
</dbReference>
<evidence type="ECO:0000313" key="5">
    <source>
        <dbReference type="Proteomes" id="UP000316080"/>
    </source>
</evidence>
<dbReference type="Gene3D" id="2.30.30.100">
    <property type="match status" value="1"/>
</dbReference>
<dbReference type="EMBL" id="QNVI01000016">
    <property type="protein sequence ID" value="TDA40025.1"/>
    <property type="molecule type" value="Genomic_DNA"/>
</dbReference>
<dbReference type="InterPro" id="IPR016487">
    <property type="entry name" value="Lsm6/sSmF"/>
</dbReference>
<dbReference type="Pfam" id="PF01423">
    <property type="entry name" value="LSM"/>
    <property type="match status" value="1"/>
</dbReference>
<evidence type="ECO:0000313" key="6">
    <source>
        <dbReference type="Proteomes" id="UP000317265"/>
    </source>
</evidence>
<dbReference type="InterPro" id="IPR047575">
    <property type="entry name" value="Sm"/>
</dbReference>
<dbReference type="GO" id="GO:0000398">
    <property type="term" value="P:mRNA splicing, via spliceosome"/>
    <property type="evidence" value="ECO:0007669"/>
    <property type="project" value="InterPro"/>
</dbReference>
<organism evidence="3 5">
    <name type="scientific">Thermoproteota archaeon</name>
    <dbReference type="NCBI Taxonomy" id="2056631"/>
    <lineage>
        <taxon>Archaea</taxon>
        <taxon>Thermoproteota</taxon>
    </lineage>
</organism>
<name>A0A520KFT4_9CREN</name>
<dbReference type="EMBL" id="RXIH01000025">
    <property type="protein sequence ID" value="RZN56365.1"/>
    <property type="molecule type" value="Genomic_DNA"/>
</dbReference>
<dbReference type="AlphaFoldDB" id="A0A520KFT4"/>
<dbReference type="GO" id="GO:0003723">
    <property type="term" value="F:RNA binding"/>
    <property type="evidence" value="ECO:0007669"/>
    <property type="project" value="InterPro"/>
</dbReference>
<sequence length="83" mass="9345">MPNETFRLLNKALNNQILVKLKDGHEYIGNLVRYDQTMNLVLTDAIETIDNGSPLAKYGKVLVRGSNILYIVTSPAKEILQRS</sequence>
<accession>A0A520KFT4</accession>
<evidence type="ECO:0000256" key="1">
    <source>
        <dbReference type="ARBA" id="ARBA00023274"/>
    </source>
</evidence>
<dbReference type="Proteomes" id="UP000316080">
    <property type="component" value="Unassembled WGS sequence"/>
</dbReference>
<dbReference type="InterPro" id="IPR010920">
    <property type="entry name" value="LSM_dom_sf"/>
</dbReference>
<proteinExistence type="predicted"/>
<dbReference type="Proteomes" id="UP000317265">
    <property type="component" value="Unassembled WGS sequence"/>
</dbReference>
<keyword evidence="1" id="KW-0687">Ribonucleoprotein</keyword>
<protein>
    <submittedName>
        <fullName evidence="3">Sm ribonucleo</fullName>
    </submittedName>
</protein>